<dbReference type="EMBL" id="CADCTR010001977">
    <property type="protein sequence ID" value="CAA9323935.1"/>
    <property type="molecule type" value="Genomic_DNA"/>
</dbReference>
<reference evidence="1" key="1">
    <citation type="submission" date="2020-02" db="EMBL/GenBank/DDBJ databases">
        <authorList>
            <person name="Meier V. D."/>
        </authorList>
    </citation>
    <scope>NUCLEOTIDE SEQUENCE</scope>
    <source>
        <strain evidence="1">AVDCRST_MAG93</strain>
    </source>
</reference>
<evidence type="ECO:0000313" key="1">
    <source>
        <dbReference type="EMBL" id="CAA9323935.1"/>
    </source>
</evidence>
<proteinExistence type="predicted"/>
<sequence>MKMYVGVTDRQWFEFLAQRGPDEVNFWRPSRTNALVQRSTVGVSVTV</sequence>
<protein>
    <submittedName>
        <fullName evidence="1">Uncharacterized protein</fullName>
    </submittedName>
</protein>
<accession>A0A6J4L4T7</accession>
<organism evidence="1">
    <name type="scientific">uncultured Chloroflexia bacterium</name>
    <dbReference type="NCBI Taxonomy" id="1672391"/>
    <lineage>
        <taxon>Bacteria</taxon>
        <taxon>Bacillati</taxon>
        <taxon>Chloroflexota</taxon>
        <taxon>Chloroflexia</taxon>
        <taxon>environmental samples</taxon>
    </lineage>
</organism>
<dbReference type="AlphaFoldDB" id="A0A6J4L4T7"/>
<name>A0A6J4L4T7_9CHLR</name>
<gene>
    <name evidence="1" type="ORF">AVDCRST_MAG93-5881</name>
</gene>